<name>A0ABQ6I1C3_9MICO</name>
<dbReference type="PROSITE" id="PS00211">
    <property type="entry name" value="ABC_TRANSPORTER_1"/>
    <property type="match status" value="1"/>
</dbReference>
<evidence type="ECO:0000256" key="4">
    <source>
        <dbReference type="ARBA" id="ARBA00023125"/>
    </source>
</evidence>
<evidence type="ECO:0000256" key="2">
    <source>
        <dbReference type="ARBA" id="ARBA00022741"/>
    </source>
</evidence>
<keyword evidence="4" id="KW-0238">DNA-binding</keyword>
<keyword evidence="3" id="KW-0067">ATP-binding</keyword>
<evidence type="ECO:0000256" key="5">
    <source>
        <dbReference type="ARBA" id="ARBA00049985"/>
    </source>
</evidence>
<dbReference type="EMBL" id="BSUK01000001">
    <property type="protein sequence ID" value="GMA24402.1"/>
    <property type="molecule type" value="Genomic_DNA"/>
</dbReference>
<sequence length="670" mass="72367">MEVSNGPTAGVQPLALAVLACLWEKPMYPYEITTTLRQRGKDDSIRLNFGSLYSVIKSLEKHGLITEQRAEREGNRPERTVYEITDDGRTEAHDWLREILAVPEREYPTLEAGLSLVGLLEPPEAADLLRARVATLDTTIASRRTVLEQTRHAGLPEVFAIEADYHLALLQAERDWVERLVERLDAGTVGGQEMWTRMHELLAAGRPAEDVQDEMLRAIGPEHLAELDEIATTERAARAAPPPNPRRRPDPQDPAAGDKRWPGCANTRTTIARVVHEGPSDHHVKTFELSAMLSAQALPPSSTTPHRRSHDVTHHLAGRVARQHGRRRSERRTAPQDLCRAPRRPAVTALDGLSFDVPEGSVFGLLGPNGAGKSTTVKILTTLSRADSGTATVAGLDVARDADAVRRAVGYVAQKPVTDPMDTGRENLVLAGRLQGLARRDARTRADELLERFGLAGAANRLVKTYSGGMARKLDVALGIVHRPQVLFLDEPTTGLDPEARAEMWAEIERMTGDERMTVLLTTHYLEEADRLAARVAIVDRGSVVVEGTPTGLKDGLHGDTVVVELGSLSVSPPDDGPTGARERLTRVVGGAGLVDVVVDGAQVRGRAESGSAALPGVLAALDGAGIEVASATVARPSLDDVYLRYTGRTYGSADRSQTTAATAQEEVAA</sequence>
<evidence type="ECO:0000256" key="6">
    <source>
        <dbReference type="SAM" id="MobiDB-lite"/>
    </source>
</evidence>
<dbReference type="InterPro" id="IPR027417">
    <property type="entry name" value="P-loop_NTPase"/>
</dbReference>
<dbReference type="PROSITE" id="PS50893">
    <property type="entry name" value="ABC_TRANSPORTER_2"/>
    <property type="match status" value="1"/>
</dbReference>
<accession>A0ABQ6I1C3</accession>
<organism evidence="8 9">
    <name type="scientific">Luteimicrobium album</name>
    <dbReference type="NCBI Taxonomy" id="1054550"/>
    <lineage>
        <taxon>Bacteria</taxon>
        <taxon>Bacillati</taxon>
        <taxon>Actinomycetota</taxon>
        <taxon>Actinomycetes</taxon>
        <taxon>Micrococcales</taxon>
        <taxon>Luteimicrobium</taxon>
    </lineage>
</organism>
<evidence type="ECO:0000313" key="8">
    <source>
        <dbReference type="EMBL" id="GMA24402.1"/>
    </source>
</evidence>
<dbReference type="Gene3D" id="1.10.10.10">
    <property type="entry name" value="Winged helix-like DNA-binding domain superfamily/Winged helix DNA-binding domain"/>
    <property type="match status" value="1"/>
</dbReference>
<dbReference type="SMART" id="SM00382">
    <property type="entry name" value="AAA"/>
    <property type="match status" value="1"/>
</dbReference>
<gene>
    <name evidence="8" type="ORF">GCM10025864_21610</name>
</gene>
<evidence type="ECO:0000256" key="3">
    <source>
        <dbReference type="ARBA" id="ARBA00022840"/>
    </source>
</evidence>
<dbReference type="InterPro" id="IPR005894">
    <property type="entry name" value="DrrA"/>
</dbReference>
<protein>
    <recommendedName>
        <fullName evidence="7">ABC transporter domain-containing protein</fullName>
    </recommendedName>
</protein>
<feature type="compositionally biased region" description="Basic and acidic residues" evidence="6">
    <location>
        <begin position="247"/>
        <end position="261"/>
    </location>
</feature>
<dbReference type="PANTHER" id="PTHR43582:SF5">
    <property type="entry name" value="ABC TRANSPORTER"/>
    <property type="match status" value="1"/>
</dbReference>
<evidence type="ECO:0000256" key="1">
    <source>
        <dbReference type="ARBA" id="ARBA00004413"/>
    </source>
</evidence>
<dbReference type="InterPro" id="IPR003593">
    <property type="entry name" value="AAA+_ATPase"/>
</dbReference>
<dbReference type="InterPro" id="IPR003439">
    <property type="entry name" value="ABC_transporter-like_ATP-bd"/>
</dbReference>
<dbReference type="Pfam" id="PF03551">
    <property type="entry name" value="PadR"/>
    <property type="match status" value="1"/>
</dbReference>
<dbReference type="NCBIfam" id="TIGR01188">
    <property type="entry name" value="drrA"/>
    <property type="match status" value="1"/>
</dbReference>
<feature type="region of interest" description="Disordered" evidence="6">
    <location>
        <begin position="233"/>
        <end position="264"/>
    </location>
</feature>
<evidence type="ECO:0000313" key="9">
    <source>
        <dbReference type="Proteomes" id="UP001157091"/>
    </source>
</evidence>
<proteinExistence type="inferred from homology"/>
<dbReference type="InterPro" id="IPR036390">
    <property type="entry name" value="WH_DNA-bd_sf"/>
</dbReference>
<comment type="similarity">
    <text evidence="5">Belongs to the ABC transporter superfamily. Drug exporter-1 (DrugE1) (TC 3.A.1.105) family.</text>
</comment>
<keyword evidence="2" id="KW-0547">Nucleotide-binding</keyword>
<reference evidence="9" key="1">
    <citation type="journal article" date="2019" name="Int. J. Syst. Evol. Microbiol.">
        <title>The Global Catalogue of Microorganisms (GCM) 10K type strain sequencing project: providing services to taxonomists for standard genome sequencing and annotation.</title>
        <authorList>
            <consortium name="The Broad Institute Genomics Platform"/>
            <consortium name="The Broad Institute Genome Sequencing Center for Infectious Disease"/>
            <person name="Wu L."/>
            <person name="Ma J."/>
        </authorList>
    </citation>
    <scope>NUCLEOTIDE SEQUENCE [LARGE SCALE GENOMIC DNA]</scope>
    <source>
        <strain evidence="9">NBRC 106348</strain>
    </source>
</reference>
<dbReference type="InterPro" id="IPR017871">
    <property type="entry name" value="ABC_transporter-like_CS"/>
</dbReference>
<dbReference type="PANTHER" id="PTHR43582">
    <property type="entry name" value="LINEARMYCIN RESISTANCE ATP-BINDING PROTEIN LNRL"/>
    <property type="match status" value="1"/>
</dbReference>
<dbReference type="Pfam" id="PF00005">
    <property type="entry name" value="ABC_tran"/>
    <property type="match status" value="1"/>
</dbReference>
<evidence type="ECO:0000259" key="7">
    <source>
        <dbReference type="PROSITE" id="PS50893"/>
    </source>
</evidence>
<dbReference type="InterPro" id="IPR005149">
    <property type="entry name" value="Tscrpt_reg_PadR_N"/>
</dbReference>
<keyword evidence="9" id="KW-1185">Reference proteome</keyword>
<comment type="subcellular location">
    <subcellularLocation>
        <location evidence="1">Cell membrane</location>
        <topology evidence="1">Peripheral membrane protein</topology>
        <orientation evidence="1">Cytoplasmic side</orientation>
    </subcellularLocation>
</comment>
<dbReference type="InterPro" id="IPR036388">
    <property type="entry name" value="WH-like_DNA-bd_sf"/>
</dbReference>
<comment type="caution">
    <text evidence="8">The sequence shown here is derived from an EMBL/GenBank/DDBJ whole genome shotgun (WGS) entry which is preliminary data.</text>
</comment>
<dbReference type="Gene3D" id="3.40.50.300">
    <property type="entry name" value="P-loop containing nucleotide triphosphate hydrolases"/>
    <property type="match status" value="1"/>
</dbReference>
<feature type="domain" description="ABC transporter" evidence="7">
    <location>
        <begin position="333"/>
        <end position="566"/>
    </location>
</feature>
<dbReference type="Proteomes" id="UP001157091">
    <property type="component" value="Unassembled WGS sequence"/>
</dbReference>
<dbReference type="SUPFAM" id="SSF52540">
    <property type="entry name" value="P-loop containing nucleoside triphosphate hydrolases"/>
    <property type="match status" value="1"/>
</dbReference>
<dbReference type="SUPFAM" id="SSF46785">
    <property type="entry name" value="Winged helix' DNA-binding domain"/>
    <property type="match status" value="1"/>
</dbReference>